<sequence length="235" mass="27443">MDRLNEKMTNLQEQVEGISISTDKGVRALSAQFEDSMRELRHLISRPTYTEELLTSQQDAPTTMSPPIHISSTIASVSTSHLQHTVLIQPPTPPPTFSGLTSEKPLHFLVKLQQYTVAMYGWNTDTLLRNILNYLLRKPNKQWNQCLQKTEEPINEFIVRLRALWYEQKPEENESRLIRRIFQSSTIVEDARNHRFNFEEPSILAYDSNERKREIKETLLTQKFAVWALSEILFK</sequence>
<evidence type="ECO:0008006" key="4">
    <source>
        <dbReference type="Google" id="ProtNLM"/>
    </source>
</evidence>
<reference evidence="2" key="1">
    <citation type="submission" date="2021-02" db="EMBL/GenBank/DDBJ databases">
        <authorList>
            <person name="Nowell W R."/>
        </authorList>
    </citation>
    <scope>NUCLEOTIDE SEQUENCE</scope>
</reference>
<dbReference type="Proteomes" id="UP000677228">
    <property type="component" value="Unassembled WGS sequence"/>
</dbReference>
<dbReference type="EMBL" id="CAJNOK010010295">
    <property type="protein sequence ID" value="CAF1111561.1"/>
    <property type="molecule type" value="Genomic_DNA"/>
</dbReference>
<comment type="caution">
    <text evidence="2">The sequence shown here is derived from an EMBL/GenBank/DDBJ whole genome shotgun (WGS) entry which is preliminary data.</text>
</comment>
<dbReference type="EMBL" id="CAJOBA010013487">
    <property type="protein sequence ID" value="CAF3879644.1"/>
    <property type="molecule type" value="Genomic_DNA"/>
</dbReference>
<name>A0A8S2L187_9BILA</name>
<evidence type="ECO:0000313" key="2">
    <source>
        <dbReference type="EMBL" id="CAF3879644.1"/>
    </source>
</evidence>
<proteinExistence type="predicted"/>
<organism evidence="2 3">
    <name type="scientific">Didymodactylos carnosus</name>
    <dbReference type="NCBI Taxonomy" id="1234261"/>
    <lineage>
        <taxon>Eukaryota</taxon>
        <taxon>Metazoa</taxon>
        <taxon>Spiralia</taxon>
        <taxon>Gnathifera</taxon>
        <taxon>Rotifera</taxon>
        <taxon>Eurotatoria</taxon>
        <taxon>Bdelloidea</taxon>
        <taxon>Philodinida</taxon>
        <taxon>Philodinidae</taxon>
        <taxon>Didymodactylos</taxon>
    </lineage>
</organism>
<gene>
    <name evidence="1" type="ORF">OVA965_LOCUS19789</name>
    <name evidence="2" type="ORF">TMI583_LOCUS19956</name>
</gene>
<dbReference type="AlphaFoldDB" id="A0A8S2L187"/>
<accession>A0A8S2L187</accession>
<protein>
    <recommendedName>
        <fullName evidence="4">Retrotransposon gag domain-containing protein</fullName>
    </recommendedName>
</protein>
<evidence type="ECO:0000313" key="1">
    <source>
        <dbReference type="EMBL" id="CAF1111561.1"/>
    </source>
</evidence>
<evidence type="ECO:0000313" key="3">
    <source>
        <dbReference type="Proteomes" id="UP000682733"/>
    </source>
</evidence>
<feature type="non-terminal residue" evidence="2">
    <location>
        <position position="1"/>
    </location>
</feature>
<dbReference type="Proteomes" id="UP000682733">
    <property type="component" value="Unassembled WGS sequence"/>
</dbReference>